<evidence type="ECO:0008006" key="3">
    <source>
        <dbReference type="Google" id="ProtNLM"/>
    </source>
</evidence>
<reference evidence="1 2" key="1">
    <citation type="submission" date="2023-02" db="EMBL/GenBank/DDBJ databases">
        <title>LHISI_Scaffold_Assembly.</title>
        <authorList>
            <person name="Stuart O.P."/>
            <person name="Cleave R."/>
            <person name="Magrath M.J.L."/>
            <person name="Mikheyev A.S."/>
        </authorList>
    </citation>
    <scope>NUCLEOTIDE SEQUENCE [LARGE SCALE GENOMIC DNA]</scope>
    <source>
        <strain evidence="1">Daus_M_001</strain>
        <tissue evidence="1">Leg muscle</tissue>
    </source>
</reference>
<sequence>MYTSPKIQNQIIDICGDIIKEHIDFLSFTPLKDLTGQGIAETIIAALKHHGIHDEYLIGQGYDGASSISGYLHGAQAYVRKGHSMALYVNCSTHYLNLALAEPCSLYWYNAVSWFIL</sequence>
<proteinExistence type="predicted"/>
<accession>A0ABQ9I624</accession>
<dbReference type="EMBL" id="JARBHB010000002">
    <property type="protein sequence ID" value="KAJ8891699.1"/>
    <property type="molecule type" value="Genomic_DNA"/>
</dbReference>
<protein>
    <recommendedName>
        <fullName evidence="3">DUF4371 domain-containing protein</fullName>
    </recommendedName>
</protein>
<keyword evidence="2" id="KW-1185">Reference proteome</keyword>
<gene>
    <name evidence="1" type="ORF">PR048_004228</name>
</gene>
<dbReference type="Proteomes" id="UP001159363">
    <property type="component" value="Chromosome 2"/>
</dbReference>
<organism evidence="1 2">
    <name type="scientific">Dryococelus australis</name>
    <dbReference type="NCBI Taxonomy" id="614101"/>
    <lineage>
        <taxon>Eukaryota</taxon>
        <taxon>Metazoa</taxon>
        <taxon>Ecdysozoa</taxon>
        <taxon>Arthropoda</taxon>
        <taxon>Hexapoda</taxon>
        <taxon>Insecta</taxon>
        <taxon>Pterygota</taxon>
        <taxon>Neoptera</taxon>
        <taxon>Polyneoptera</taxon>
        <taxon>Phasmatodea</taxon>
        <taxon>Verophasmatodea</taxon>
        <taxon>Anareolatae</taxon>
        <taxon>Phasmatidae</taxon>
        <taxon>Eurycanthinae</taxon>
        <taxon>Dryococelus</taxon>
    </lineage>
</organism>
<dbReference type="PANTHER" id="PTHR45749">
    <property type="match status" value="1"/>
</dbReference>
<name>A0ABQ9I624_9NEOP</name>
<comment type="caution">
    <text evidence="1">The sequence shown here is derived from an EMBL/GenBank/DDBJ whole genome shotgun (WGS) entry which is preliminary data.</text>
</comment>
<evidence type="ECO:0000313" key="2">
    <source>
        <dbReference type="Proteomes" id="UP001159363"/>
    </source>
</evidence>
<dbReference type="PANTHER" id="PTHR45749:SF21">
    <property type="entry name" value="DUF4371 DOMAIN-CONTAINING PROTEIN"/>
    <property type="match status" value="1"/>
</dbReference>
<evidence type="ECO:0000313" key="1">
    <source>
        <dbReference type="EMBL" id="KAJ8891699.1"/>
    </source>
</evidence>